<dbReference type="AlphaFoldDB" id="F6KLP1"/>
<evidence type="ECO:0000313" key="1">
    <source>
        <dbReference type="EMBL" id="AEF32582.1"/>
    </source>
</evidence>
<gene>
    <name evidence="1" type="ORF">pLG2-0022</name>
</gene>
<geneLocation type="plasmid" evidence="1">
    <name>pLG2</name>
</geneLocation>
<proteinExistence type="predicted"/>
<dbReference type="RefSeq" id="WP_032495072.1">
    <property type="nucleotide sequence ID" value="NZ_JACKWH010000002.1"/>
</dbReference>
<dbReference type="EMBL" id="HQ426665">
    <property type="protein sequence ID" value="AEF32582.1"/>
    <property type="molecule type" value="Genomic_DNA"/>
</dbReference>
<reference evidence="1" key="1">
    <citation type="journal article" date="2011" name="PLoS ONE">
        <title>Intra- and Interspecies Genomic Transfer of the Enterococcus faecalis Pathogenicity Island.</title>
        <authorList>
            <person name="Laverde Gomez J.A."/>
            <person name="Hendrickx A.P."/>
            <person name="Willems R.J."/>
            <person name="Top J."/>
            <person name="Sava I."/>
            <person name="Huebner J."/>
            <person name="Witte W."/>
            <person name="Werner G."/>
        </authorList>
    </citation>
    <scope>NUCLEOTIDE SEQUENCE</scope>
    <source>
        <strain evidence="1">OG1RF x UW3114 T-12</strain>
        <plasmid evidence="1">pLG2</plasmid>
    </source>
</reference>
<accession>F6KLP1</accession>
<keyword evidence="1" id="KW-0614">Plasmid</keyword>
<organism evidence="1">
    <name type="scientific">Enterococcus faecalis</name>
    <name type="common">Streptococcus faecalis</name>
    <dbReference type="NCBI Taxonomy" id="1351"/>
    <lineage>
        <taxon>Bacteria</taxon>
        <taxon>Bacillati</taxon>
        <taxon>Bacillota</taxon>
        <taxon>Bacilli</taxon>
        <taxon>Lactobacillales</taxon>
        <taxon>Enterococcaceae</taxon>
        <taxon>Enterococcus</taxon>
    </lineage>
</organism>
<sequence>MTSTKKIKKRKQVRIMTLTTEVFHDFLCSSQQTFIFQEEKQTKSLVKIMIDPKSTRFFSVFLNPFLQDGESLSFRQNESIGDVIGIYDSVTDTFFSQAEYLIEWHLKGVDITGFKDLHEVIQQLERELAEQTLAEINQHYNYYYTLEGKYLADLSDWKITTLKNEVRKKLLDGQTTFIIDHSFVQYECTDSEILDLLTEKQATQSRLVKKYLEKNARMLSEHLQKLQFQQQYAKELAENKQFQKEKEIIQAVQKKGMKTITVTYQISDKELTFKMRNIIDSSRDYFSSYDITNKKERDAYDTLTREAIDLLKIKQISYGRKVLYAE</sequence>
<name>F6KLP1_ENTFL</name>
<protein>
    <submittedName>
        <fullName evidence="1">Uncharacterized protein</fullName>
    </submittedName>
</protein>